<proteinExistence type="predicted"/>
<feature type="compositionally biased region" description="Gly residues" evidence="1">
    <location>
        <begin position="19"/>
        <end position="33"/>
    </location>
</feature>
<accession>A0A1T4VFL0</accession>
<evidence type="ECO:0000313" key="5">
    <source>
        <dbReference type="Proteomes" id="UP000189733"/>
    </source>
</evidence>
<organism evidence="4 5">
    <name type="scientific">Desulfobaculum bizertense DSM 18034</name>
    <dbReference type="NCBI Taxonomy" id="1121442"/>
    <lineage>
        <taxon>Bacteria</taxon>
        <taxon>Pseudomonadati</taxon>
        <taxon>Thermodesulfobacteriota</taxon>
        <taxon>Desulfovibrionia</taxon>
        <taxon>Desulfovibrionales</taxon>
        <taxon>Desulfovibrionaceae</taxon>
        <taxon>Desulfobaculum</taxon>
    </lineage>
</organism>
<dbReference type="OrthoDB" id="7359894at2"/>
<gene>
    <name evidence="4" type="ORF">SAMN02745702_00206</name>
</gene>
<reference evidence="4 5" key="1">
    <citation type="submission" date="2017-02" db="EMBL/GenBank/DDBJ databases">
        <authorList>
            <person name="Peterson S.W."/>
        </authorList>
    </citation>
    <scope>NUCLEOTIDE SEQUENCE [LARGE SCALE GENOMIC DNA]</scope>
    <source>
        <strain evidence="4 5">DSM 18034</strain>
    </source>
</reference>
<evidence type="ECO:0000256" key="1">
    <source>
        <dbReference type="SAM" id="MobiDB-lite"/>
    </source>
</evidence>
<keyword evidence="2" id="KW-0472">Membrane</keyword>
<dbReference type="InterPro" id="IPR007168">
    <property type="entry name" value="Phageshock_PspC_N"/>
</dbReference>
<name>A0A1T4VFL0_9BACT</name>
<feature type="transmembrane region" description="Helical" evidence="2">
    <location>
        <begin position="70"/>
        <end position="92"/>
    </location>
</feature>
<dbReference type="AlphaFoldDB" id="A0A1T4VFL0"/>
<evidence type="ECO:0000259" key="3">
    <source>
        <dbReference type="Pfam" id="PF04024"/>
    </source>
</evidence>
<dbReference type="Pfam" id="PF04024">
    <property type="entry name" value="PspC"/>
    <property type="match status" value="1"/>
</dbReference>
<protein>
    <submittedName>
        <fullName evidence="4">Phage shock protein C (PspC) family protein</fullName>
    </submittedName>
</protein>
<sequence length="163" mass="18710">MNAHKGRGRGHWGTHRGRSSGGGPSSRRGSGGGFYVAPEPRRRGMYRARSAVFLGVCQGLANYFDISVFWLRLLVTLCILFTGLWPGVFLYFMAALLMRLEPVVPVQSPSEKEFYDSYSRSRGQAISRLKEKFDRLDKRIRRAEDIVTSSDYQWEQKFHQKKD</sequence>
<dbReference type="Proteomes" id="UP000189733">
    <property type="component" value="Unassembled WGS sequence"/>
</dbReference>
<evidence type="ECO:0000313" key="4">
    <source>
        <dbReference type="EMBL" id="SKA63759.1"/>
    </source>
</evidence>
<dbReference type="STRING" id="1121442.SAMN02745702_00206"/>
<feature type="compositionally biased region" description="Basic residues" evidence="1">
    <location>
        <begin position="1"/>
        <end position="18"/>
    </location>
</feature>
<keyword evidence="5" id="KW-1185">Reference proteome</keyword>
<evidence type="ECO:0000256" key="2">
    <source>
        <dbReference type="SAM" id="Phobius"/>
    </source>
</evidence>
<feature type="domain" description="Phage shock protein PspC N-terminal" evidence="3">
    <location>
        <begin position="44"/>
        <end position="99"/>
    </location>
</feature>
<keyword evidence="2" id="KW-1133">Transmembrane helix</keyword>
<dbReference type="EMBL" id="FUYA01000001">
    <property type="protein sequence ID" value="SKA63759.1"/>
    <property type="molecule type" value="Genomic_DNA"/>
</dbReference>
<dbReference type="RefSeq" id="WP_144012502.1">
    <property type="nucleotide sequence ID" value="NZ_FUYA01000001.1"/>
</dbReference>
<feature type="region of interest" description="Disordered" evidence="1">
    <location>
        <begin position="1"/>
        <end position="33"/>
    </location>
</feature>
<keyword evidence="2" id="KW-0812">Transmembrane</keyword>